<dbReference type="Proteomes" id="UP000054516">
    <property type="component" value="Unassembled WGS sequence"/>
</dbReference>
<dbReference type="InterPro" id="IPR052337">
    <property type="entry name" value="SAT4-like"/>
</dbReference>
<dbReference type="Pfam" id="PF20684">
    <property type="entry name" value="Fung_rhodopsin"/>
    <property type="match status" value="1"/>
</dbReference>
<feature type="transmembrane region" description="Helical" evidence="6">
    <location>
        <begin position="46"/>
        <end position="75"/>
    </location>
</feature>
<evidence type="ECO:0000259" key="7">
    <source>
        <dbReference type="Pfam" id="PF20684"/>
    </source>
</evidence>
<dbReference type="OMA" id="CAINITR"/>
<dbReference type="AlphaFoldDB" id="A0A1W2TRL0"/>
<dbReference type="OrthoDB" id="3934549at2759"/>
<evidence type="ECO:0000256" key="3">
    <source>
        <dbReference type="ARBA" id="ARBA00022989"/>
    </source>
</evidence>
<feature type="transmembrane region" description="Helical" evidence="6">
    <location>
        <begin position="242"/>
        <end position="266"/>
    </location>
</feature>
<evidence type="ECO:0000313" key="8">
    <source>
        <dbReference type="EMBL" id="GAP91121.1"/>
    </source>
</evidence>
<feature type="transmembrane region" description="Helical" evidence="6">
    <location>
        <begin position="125"/>
        <end position="152"/>
    </location>
</feature>
<evidence type="ECO:0000256" key="2">
    <source>
        <dbReference type="ARBA" id="ARBA00022692"/>
    </source>
</evidence>
<feature type="transmembrane region" description="Helical" evidence="6">
    <location>
        <begin position="204"/>
        <end position="222"/>
    </location>
</feature>
<feature type="transmembrane region" description="Helical" evidence="6">
    <location>
        <begin position="12"/>
        <end position="34"/>
    </location>
</feature>
<dbReference type="InterPro" id="IPR049326">
    <property type="entry name" value="Rhodopsin_dom_fungi"/>
</dbReference>
<proteinExistence type="inferred from homology"/>
<comment type="subcellular location">
    <subcellularLocation>
        <location evidence="1">Membrane</location>
        <topology evidence="1">Multi-pass membrane protein</topology>
    </subcellularLocation>
</comment>
<keyword evidence="9" id="KW-1185">Reference proteome</keyword>
<keyword evidence="3 6" id="KW-1133">Transmembrane helix</keyword>
<comment type="similarity">
    <text evidence="5">Belongs to the SAT4 family.</text>
</comment>
<feature type="transmembrane region" description="Helical" evidence="6">
    <location>
        <begin position="95"/>
        <end position="113"/>
    </location>
</feature>
<dbReference type="GO" id="GO:0016020">
    <property type="term" value="C:membrane"/>
    <property type="evidence" value="ECO:0007669"/>
    <property type="project" value="UniProtKB-SubCell"/>
</dbReference>
<evidence type="ECO:0000256" key="5">
    <source>
        <dbReference type="ARBA" id="ARBA00038359"/>
    </source>
</evidence>
<feature type="domain" description="Rhodopsin" evidence="7">
    <location>
        <begin position="29"/>
        <end position="268"/>
    </location>
</feature>
<accession>A0A1W2TRL0</accession>
<reference evidence="8" key="1">
    <citation type="submission" date="2016-03" db="EMBL/GenBank/DDBJ databases">
        <title>Draft genome sequence of Rosellinia necatrix.</title>
        <authorList>
            <person name="Kanematsu S."/>
        </authorList>
    </citation>
    <scope>NUCLEOTIDE SEQUENCE [LARGE SCALE GENOMIC DNA]</scope>
    <source>
        <strain evidence="8">W97</strain>
    </source>
</reference>
<evidence type="ECO:0000256" key="1">
    <source>
        <dbReference type="ARBA" id="ARBA00004141"/>
    </source>
</evidence>
<sequence length="362" mass="39409">MAPKFHEGEADLIASYIVLDLLAIFAVALRFYAARLVGRETRSHDYFCVLSLVALLGYTTCTLIGTIDGGIGLHISEVSPAQLTIALKSFFASQFFWAISIASFRLAILLLYIEIFSVSKFFQWAVWASVAVVCAFFVGSIITTLTICRPIALNWDKTITNGTCGDIGVAELVAAAFNTVLDVVIVALPLPVIWRLQLPTHKKVAITVTFGLGLGISAINLVRVYKVISCNLTDFTYCTLDSAILTVAEMGVGITVACVPSLAPLIRRPSDKTQRRRKQLFAAGHSRLFGFKSLSDSTSTIKDGPTADEANFGYDHTRFDHRASAHHLSVESRGAYASRGHEWPAGGIGVERDFVVTTTENH</sequence>
<protein>
    <submittedName>
        <fullName evidence="8">Putative integral membrane protein</fullName>
    </submittedName>
</protein>
<organism evidence="8">
    <name type="scientific">Rosellinia necatrix</name>
    <name type="common">White root-rot fungus</name>
    <dbReference type="NCBI Taxonomy" id="77044"/>
    <lineage>
        <taxon>Eukaryota</taxon>
        <taxon>Fungi</taxon>
        <taxon>Dikarya</taxon>
        <taxon>Ascomycota</taxon>
        <taxon>Pezizomycotina</taxon>
        <taxon>Sordariomycetes</taxon>
        <taxon>Xylariomycetidae</taxon>
        <taxon>Xylariales</taxon>
        <taxon>Xylariaceae</taxon>
        <taxon>Rosellinia</taxon>
    </lineage>
</organism>
<name>A0A1W2TRL0_ROSNE</name>
<dbReference type="EMBL" id="DF977501">
    <property type="protein sequence ID" value="GAP91121.1"/>
    <property type="molecule type" value="Genomic_DNA"/>
</dbReference>
<evidence type="ECO:0000313" key="9">
    <source>
        <dbReference type="Proteomes" id="UP000054516"/>
    </source>
</evidence>
<feature type="transmembrane region" description="Helical" evidence="6">
    <location>
        <begin position="172"/>
        <end position="192"/>
    </location>
</feature>
<keyword evidence="4 6" id="KW-0472">Membrane</keyword>
<dbReference type="PANTHER" id="PTHR33048:SF57">
    <property type="entry name" value="INTEGRAL MEMBRANE PROTEIN-RELATED"/>
    <property type="match status" value="1"/>
</dbReference>
<keyword evidence="2 6" id="KW-0812">Transmembrane</keyword>
<evidence type="ECO:0000256" key="4">
    <source>
        <dbReference type="ARBA" id="ARBA00023136"/>
    </source>
</evidence>
<evidence type="ECO:0000256" key="6">
    <source>
        <dbReference type="SAM" id="Phobius"/>
    </source>
</evidence>
<gene>
    <name evidence="8" type="ORF">SAMD00023353_5600170</name>
</gene>
<dbReference type="PANTHER" id="PTHR33048">
    <property type="entry name" value="PTH11-LIKE INTEGRAL MEMBRANE PROTEIN (AFU_ORTHOLOGUE AFUA_5G11245)"/>
    <property type="match status" value="1"/>
</dbReference>